<dbReference type="RefSeq" id="WP_245757370.1">
    <property type="nucleotide sequence ID" value="NZ_FNON01000003.1"/>
</dbReference>
<dbReference type="EMBL" id="FNON01000003">
    <property type="protein sequence ID" value="SDX81095.1"/>
    <property type="molecule type" value="Genomic_DNA"/>
</dbReference>
<dbReference type="SUPFAM" id="SSF46689">
    <property type="entry name" value="Homeodomain-like"/>
    <property type="match status" value="1"/>
</dbReference>
<reference evidence="2 3" key="1">
    <citation type="submission" date="2016-10" db="EMBL/GenBank/DDBJ databases">
        <authorList>
            <person name="de Groot N.N."/>
        </authorList>
    </citation>
    <scope>NUCLEOTIDE SEQUENCE [LARGE SCALE GENOMIC DNA]</scope>
    <source>
        <strain evidence="2 3">CPCC 202699</strain>
    </source>
</reference>
<dbReference type="Proteomes" id="UP000199515">
    <property type="component" value="Unassembled WGS sequence"/>
</dbReference>
<feature type="domain" description="QsdR TetR regulatory C-terminal" evidence="1">
    <location>
        <begin position="77"/>
        <end position="187"/>
    </location>
</feature>
<sequence>MRTERPERPDALYAFAIARSWFLQGRRVDLRELSTELEISRATLFRWVGNRDQLLGEILWSITEDVFEARSKSATGTGAERLADAIGSFVRTVNEAEAFREFVRREPERALRILTTKASVVQSRIIAKLEELLEAEVREGGLNPPLPVPDLAYLIVRIGESFIYTDIITGEEPDAAKAQAAIEALLR</sequence>
<evidence type="ECO:0000313" key="2">
    <source>
        <dbReference type="EMBL" id="SDX81095.1"/>
    </source>
</evidence>
<dbReference type="Pfam" id="PF18598">
    <property type="entry name" value="TetR_C_36"/>
    <property type="match status" value="1"/>
</dbReference>
<protein>
    <recommendedName>
        <fullName evidence="1">QsdR TetR regulatory C-terminal domain-containing protein</fullName>
    </recommendedName>
</protein>
<evidence type="ECO:0000259" key="1">
    <source>
        <dbReference type="Pfam" id="PF18598"/>
    </source>
</evidence>
<dbReference type="InterPro" id="IPR041485">
    <property type="entry name" value="TetR_C_36"/>
</dbReference>
<gene>
    <name evidence="2" type="ORF">SAMN05421504_103938</name>
</gene>
<name>A0A1H3ER54_9PSEU</name>
<keyword evidence="3" id="KW-1185">Reference proteome</keyword>
<evidence type="ECO:0000313" key="3">
    <source>
        <dbReference type="Proteomes" id="UP000199515"/>
    </source>
</evidence>
<dbReference type="Gene3D" id="1.10.357.10">
    <property type="entry name" value="Tetracycline Repressor, domain 2"/>
    <property type="match status" value="1"/>
</dbReference>
<organism evidence="2 3">
    <name type="scientific">Amycolatopsis xylanica</name>
    <dbReference type="NCBI Taxonomy" id="589385"/>
    <lineage>
        <taxon>Bacteria</taxon>
        <taxon>Bacillati</taxon>
        <taxon>Actinomycetota</taxon>
        <taxon>Actinomycetes</taxon>
        <taxon>Pseudonocardiales</taxon>
        <taxon>Pseudonocardiaceae</taxon>
        <taxon>Amycolatopsis</taxon>
    </lineage>
</organism>
<accession>A0A1H3ER54</accession>
<proteinExistence type="predicted"/>
<dbReference type="InterPro" id="IPR009057">
    <property type="entry name" value="Homeodomain-like_sf"/>
</dbReference>
<dbReference type="AlphaFoldDB" id="A0A1H3ER54"/>
<dbReference type="STRING" id="589385.SAMN05421504_103938"/>